<proteinExistence type="predicted"/>
<evidence type="ECO:0000313" key="6">
    <source>
        <dbReference type="Proteomes" id="UP001153069"/>
    </source>
</evidence>
<evidence type="ECO:0000313" key="5">
    <source>
        <dbReference type="EMBL" id="CAB9526085.1"/>
    </source>
</evidence>
<sequence length="309" mass="34037">MMVSSSRLAVAVLSIGLLCVCHGFAPSALPSRLHQPSKSSSSMLQMGLDVVTYLRTEWVSAALVTNQTPRSADVCLQLGTQDGRAVQFVPRTVREIITSSVETDGVLPVSTRRQLKQQKERRSGSAKINYIDQRADDLKEVANESVDVVISLQSAAVMAENGLDWKNSVKEAGRVLKHGGRFIFVEQTMLGGEDYIDFIGNLRPPRDTTTTKSADREEEEDDFSYAPLFELVGFDDVDLVLEPHVAGVFAKSEIAGMSVDQMEKKEANKEKERLEDLSLAAYERGIKKRKRKKKPKKGEAAASTESSAE</sequence>
<evidence type="ECO:0000256" key="3">
    <source>
        <dbReference type="SAM" id="SignalP"/>
    </source>
</evidence>
<feature type="compositionally biased region" description="Basic residues" evidence="2">
    <location>
        <begin position="286"/>
        <end position="296"/>
    </location>
</feature>
<comment type="caution">
    <text evidence="5">The sequence shown here is derived from an EMBL/GenBank/DDBJ whole genome shotgun (WGS) entry which is preliminary data.</text>
</comment>
<dbReference type="OrthoDB" id="416496at2759"/>
<evidence type="ECO:0000256" key="2">
    <source>
        <dbReference type="SAM" id="MobiDB-lite"/>
    </source>
</evidence>
<feature type="domain" description="Methyltransferase type 11" evidence="4">
    <location>
        <begin position="114"/>
        <end position="184"/>
    </location>
</feature>
<dbReference type="InterPro" id="IPR029063">
    <property type="entry name" value="SAM-dependent_MTases_sf"/>
</dbReference>
<organism evidence="5 6">
    <name type="scientific">Seminavis robusta</name>
    <dbReference type="NCBI Taxonomy" id="568900"/>
    <lineage>
        <taxon>Eukaryota</taxon>
        <taxon>Sar</taxon>
        <taxon>Stramenopiles</taxon>
        <taxon>Ochrophyta</taxon>
        <taxon>Bacillariophyta</taxon>
        <taxon>Bacillariophyceae</taxon>
        <taxon>Bacillariophycidae</taxon>
        <taxon>Naviculales</taxon>
        <taxon>Naviculaceae</taxon>
        <taxon>Seminavis</taxon>
    </lineage>
</organism>
<evidence type="ECO:0000259" key="4">
    <source>
        <dbReference type="Pfam" id="PF08241"/>
    </source>
</evidence>
<evidence type="ECO:0000256" key="1">
    <source>
        <dbReference type="SAM" id="Coils"/>
    </source>
</evidence>
<feature type="compositionally biased region" description="Low complexity" evidence="2">
    <location>
        <begin position="300"/>
        <end position="309"/>
    </location>
</feature>
<feature type="chain" id="PRO_5040474553" description="Methyltransferase type 11 domain-containing protein" evidence="3">
    <location>
        <begin position="24"/>
        <end position="309"/>
    </location>
</feature>
<feature type="region of interest" description="Disordered" evidence="2">
    <location>
        <begin position="286"/>
        <end position="309"/>
    </location>
</feature>
<keyword evidence="3" id="KW-0732">Signal</keyword>
<feature type="signal peptide" evidence="3">
    <location>
        <begin position="1"/>
        <end position="23"/>
    </location>
</feature>
<dbReference type="Proteomes" id="UP001153069">
    <property type="component" value="Unassembled WGS sequence"/>
</dbReference>
<feature type="coiled-coil region" evidence="1">
    <location>
        <begin position="257"/>
        <end position="284"/>
    </location>
</feature>
<dbReference type="SUPFAM" id="SSF53335">
    <property type="entry name" value="S-adenosyl-L-methionine-dependent methyltransferases"/>
    <property type="match status" value="1"/>
</dbReference>
<dbReference type="CDD" id="cd02440">
    <property type="entry name" value="AdoMet_MTases"/>
    <property type="match status" value="1"/>
</dbReference>
<protein>
    <recommendedName>
        <fullName evidence="4">Methyltransferase type 11 domain-containing protein</fullName>
    </recommendedName>
</protein>
<dbReference type="Gene3D" id="3.40.50.150">
    <property type="entry name" value="Vaccinia Virus protein VP39"/>
    <property type="match status" value="1"/>
</dbReference>
<keyword evidence="6" id="KW-1185">Reference proteome</keyword>
<name>A0A9N8EWN9_9STRA</name>
<gene>
    <name evidence="5" type="ORF">SEMRO_1774_G296780.1</name>
</gene>
<dbReference type="Pfam" id="PF08241">
    <property type="entry name" value="Methyltransf_11"/>
    <property type="match status" value="1"/>
</dbReference>
<accession>A0A9N8EWN9</accession>
<dbReference type="GO" id="GO:0008757">
    <property type="term" value="F:S-adenosylmethionine-dependent methyltransferase activity"/>
    <property type="evidence" value="ECO:0007669"/>
    <property type="project" value="InterPro"/>
</dbReference>
<dbReference type="EMBL" id="CAICTM010001772">
    <property type="protein sequence ID" value="CAB9526085.1"/>
    <property type="molecule type" value="Genomic_DNA"/>
</dbReference>
<keyword evidence="1" id="KW-0175">Coiled coil</keyword>
<reference evidence="5" key="1">
    <citation type="submission" date="2020-06" db="EMBL/GenBank/DDBJ databases">
        <authorList>
            <consortium name="Plant Systems Biology data submission"/>
        </authorList>
    </citation>
    <scope>NUCLEOTIDE SEQUENCE</scope>
    <source>
        <strain evidence="5">D6</strain>
    </source>
</reference>
<dbReference type="AlphaFoldDB" id="A0A9N8EWN9"/>
<dbReference type="InterPro" id="IPR013216">
    <property type="entry name" value="Methyltransf_11"/>
</dbReference>